<dbReference type="InterPro" id="IPR011006">
    <property type="entry name" value="CheY-like_superfamily"/>
</dbReference>
<dbReference type="Proteomes" id="UP000176222">
    <property type="component" value="Unassembled WGS sequence"/>
</dbReference>
<sequence length="137" mass="15039">MAEEKLSILITDDDKFLSDMYSIKFSEHGFTVQMATSAKACLDILAKDFKPDIFLVDIIMQEMDGFQLIEELKKKGLAGDSTIIVLSNLGQHEDIEKGLAVGADGYIIKANATPTEVVSKVEEIVANKKSNKSINNV</sequence>
<protein>
    <recommendedName>
        <fullName evidence="3">Response regulatory domain-containing protein</fullName>
    </recommendedName>
</protein>
<feature type="modified residue" description="4-aspartylphosphate" evidence="2">
    <location>
        <position position="57"/>
    </location>
</feature>
<dbReference type="InterPro" id="IPR050595">
    <property type="entry name" value="Bact_response_regulator"/>
</dbReference>
<dbReference type="Gene3D" id="3.40.50.2300">
    <property type="match status" value="1"/>
</dbReference>
<dbReference type="AlphaFoldDB" id="A0A1G2QCS0"/>
<evidence type="ECO:0000313" key="5">
    <source>
        <dbReference type="Proteomes" id="UP000176222"/>
    </source>
</evidence>
<gene>
    <name evidence="4" type="ORF">A2370_01475</name>
</gene>
<dbReference type="PANTHER" id="PTHR44591">
    <property type="entry name" value="STRESS RESPONSE REGULATOR PROTEIN 1"/>
    <property type="match status" value="1"/>
</dbReference>
<accession>A0A1G2QCS0</accession>
<comment type="caution">
    <text evidence="4">The sequence shown here is derived from an EMBL/GenBank/DDBJ whole genome shotgun (WGS) entry which is preliminary data.</text>
</comment>
<proteinExistence type="predicted"/>
<dbReference type="EMBL" id="MHTH01000010">
    <property type="protein sequence ID" value="OHA58366.1"/>
    <property type="molecule type" value="Genomic_DNA"/>
</dbReference>
<evidence type="ECO:0000259" key="3">
    <source>
        <dbReference type="PROSITE" id="PS50110"/>
    </source>
</evidence>
<organism evidence="4 5">
    <name type="scientific">Candidatus Vogelbacteria bacterium RIFOXYB1_FULL_42_16</name>
    <dbReference type="NCBI Taxonomy" id="1802436"/>
    <lineage>
        <taxon>Bacteria</taxon>
        <taxon>Candidatus Vogeliibacteriota</taxon>
    </lineage>
</organism>
<name>A0A1G2QCS0_9BACT</name>
<evidence type="ECO:0000256" key="1">
    <source>
        <dbReference type="ARBA" id="ARBA00022553"/>
    </source>
</evidence>
<feature type="domain" description="Response regulatory" evidence="3">
    <location>
        <begin position="7"/>
        <end position="124"/>
    </location>
</feature>
<dbReference type="GO" id="GO:0000160">
    <property type="term" value="P:phosphorelay signal transduction system"/>
    <property type="evidence" value="ECO:0007669"/>
    <property type="project" value="InterPro"/>
</dbReference>
<keyword evidence="1 2" id="KW-0597">Phosphoprotein</keyword>
<dbReference type="STRING" id="1802436.A2370_01475"/>
<reference evidence="4 5" key="1">
    <citation type="journal article" date="2016" name="Nat. Commun.">
        <title>Thousands of microbial genomes shed light on interconnected biogeochemical processes in an aquifer system.</title>
        <authorList>
            <person name="Anantharaman K."/>
            <person name="Brown C.T."/>
            <person name="Hug L.A."/>
            <person name="Sharon I."/>
            <person name="Castelle C.J."/>
            <person name="Probst A.J."/>
            <person name="Thomas B.C."/>
            <person name="Singh A."/>
            <person name="Wilkins M.J."/>
            <person name="Karaoz U."/>
            <person name="Brodie E.L."/>
            <person name="Williams K.H."/>
            <person name="Hubbard S.S."/>
            <person name="Banfield J.F."/>
        </authorList>
    </citation>
    <scope>NUCLEOTIDE SEQUENCE [LARGE SCALE GENOMIC DNA]</scope>
</reference>
<dbReference type="SUPFAM" id="SSF52172">
    <property type="entry name" value="CheY-like"/>
    <property type="match status" value="1"/>
</dbReference>
<evidence type="ECO:0000256" key="2">
    <source>
        <dbReference type="PROSITE-ProRule" id="PRU00169"/>
    </source>
</evidence>
<dbReference type="PROSITE" id="PS50110">
    <property type="entry name" value="RESPONSE_REGULATORY"/>
    <property type="match status" value="1"/>
</dbReference>
<evidence type="ECO:0000313" key="4">
    <source>
        <dbReference type="EMBL" id="OHA58366.1"/>
    </source>
</evidence>
<dbReference type="SMART" id="SM00448">
    <property type="entry name" value="REC"/>
    <property type="match status" value="1"/>
</dbReference>
<dbReference type="InterPro" id="IPR001789">
    <property type="entry name" value="Sig_transdc_resp-reg_receiver"/>
</dbReference>
<dbReference type="Pfam" id="PF00072">
    <property type="entry name" value="Response_reg"/>
    <property type="match status" value="1"/>
</dbReference>
<dbReference type="PANTHER" id="PTHR44591:SF3">
    <property type="entry name" value="RESPONSE REGULATORY DOMAIN-CONTAINING PROTEIN"/>
    <property type="match status" value="1"/>
</dbReference>